<dbReference type="GO" id="GO:0080188">
    <property type="term" value="P:gene silencing by siRNA-directed DNA methylation"/>
    <property type="evidence" value="ECO:0007669"/>
    <property type="project" value="InterPro"/>
</dbReference>
<dbReference type="OrthoDB" id="1906229at2759"/>
<dbReference type="Proteomes" id="UP001141552">
    <property type="component" value="Unassembled WGS sequence"/>
</dbReference>
<name>A0A9Q0JD36_9ROSI</name>
<dbReference type="Gene3D" id="1.20.120.690">
    <property type="entry name" value="RDM1 protein domain"/>
    <property type="match status" value="1"/>
</dbReference>
<dbReference type="GO" id="GO:0000419">
    <property type="term" value="C:RNA polymerase V complex"/>
    <property type="evidence" value="ECO:0007669"/>
    <property type="project" value="TreeGrafter"/>
</dbReference>
<keyword evidence="2" id="KW-1185">Reference proteome</keyword>
<evidence type="ECO:0000313" key="2">
    <source>
        <dbReference type="Proteomes" id="UP001141552"/>
    </source>
</evidence>
<protein>
    <recommendedName>
        <fullName evidence="3">Protein RDM1</fullName>
    </recommendedName>
</protein>
<organism evidence="1 2">
    <name type="scientific">Turnera subulata</name>
    <dbReference type="NCBI Taxonomy" id="218843"/>
    <lineage>
        <taxon>Eukaryota</taxon>
        <taxon>Viridiplantae</taxon>
        <taxon>Streptophyta</taxon>
        <taxon>Embryophyta</taxon>
        <taxon>Tracheophyta</taxon>
        <taxon>Spermatophyta</taxon>
        <taxon>Magnoliopsida</taxon>
        <taxon>eudicotyledons</taxon>
        <taxon>Gunneridae</taxon>
        <taxon>Pentapetalae</taxon>
        <taxon>rosids</taxon>
        <taxon>fabids</taxon>
        <taxon>Malpighiales</taxon>
        <taxon>Passifloraceae</taxon>
        <taxon>Turnera</taxon>
    </lineage>
</organism>
<accession>A0A9Q0JD36</accession>
<dbReference type="Pfam" id="PF09187">
    <property type="entry name" value="RdDM_RDM1"/>
    <property type="match status" value="1"/>
</dbReference>
<evidence type="ECO:0008006" key="3">
    <source>
        <dbReference type="Google" id="ProtNLM"/>
    </source>
</evidence>
<dbReference type="AlphaFoldDB" id="A0A9Q0JD36"/>
<proteinExistence type="predicted"/>
<dbReference type="PANTHER" id="PTHR36366">
    <property type="entry name" value="PROTEIN RDM1"/>
    <property type="match status" value="1"/>
</dbReference>
<gene>
    <name evidence="1" type="ORF">Tsubulata_048819</name>
</gene>
<reference evidence="1" key="1">
    <citation type="submission" date="2022-02" db="EMBL/GenBank/DDBJ databases">
        <authorList>
            <person name="Henning P.M."/>
            <person name="McCubbin A.G."/>
            <person name="Shore J.S."/>
        </authorList>
    </citation>
    <scope>NUCLEOTIDE SEQUENCE</scope>
    <source>
        <strain evidence="1">F60SS</strain>
        <tissue evidence="1">Leaves</tissue>
    </source>
</reference>
<dbReference type="InterPro" id="IPR036319">
    <property type="entry name" value="RDM1_sf"/>
</dbReference>
<dbReference type="InterPro" id="IPR015270">
    <property type="entry name" value="RDM1_plant"/>
</dbReference>
<dbReference type="EMBL" id="JAKUCV010003611">
    <property type="protein sequence ID" value="KAJ4838231.1"/>
    <property type="molecule type" value="Genomic_DNA"/>
</dbReference>
<sequence>MKRSWPWNGAVDVISSDDSSSSDDEIEVYGRVDHKKSSINGPVSISAKEMTSQDMVIKRAEMYQEYMKRIPVPVQCDSVIPFTSWTGLGKSIKQLYGQPLHYLTNVRLRQWDQQRIGSEDENTSLDVMIHPCKAEATIWLLEELNRLTASHHHLAKLWQSDPMYPAFLDSIAPQL</sequence>
<reference evidence="1" key="2">
    <citation type="journal article" date="2023" name="Plants (Basel)">
        <title>Annotation of the Turnera subulata (Passifloraceae) Draft Genome Reveals the S-Locus Evolved after the Divergence of Turneroideae from Passifloroideae in a Stepwise Manner.</title>
        <authorList>
            <person name="Henning P.M."/>
            <person name="Roalson E.H."/>
            <person name="Mir W."/>
            <person name="McCubbin A.G."/>
            <person name="Shore J.S."/>
        </authorList>
    </citation>
    <scope>NUCLEOTIDE SEQUENCE</scope>
    <source>
        <strain evidence="1">F60SS</strain>
    </source>
</reference>
<dbReference type="SUPFAM" id="SSF109920">
    <property type="entry name" value="Hypothetical protein At3g22680"/>
    <property type="match status" value="1"/>
</dbReference>
<comment type="caution">
    <text evidence="1">The sequence shown here is derived from an EMBL/GenBank/DDBJ whole genome shotgun (WGS) entry which is preliminary data.</text>
</comment>
<dbReference type="PANTHER" id="PTHR36366:SF1">
    <property type="entry name" value="PROTEIN RDM1"/>
    <property type="match status" value="1"/>
</dbReference>
<evidence type="ECO:0000313" key="1">
    <source>
        <dbReference type="EMBL" id="KAJ4838231.1"/>
    </source>
</evidence>